<proteinExistence type="predicted"/>
<evidence type="ECO:0000313" key="1">
    <source>
        <dbReference type="EMBL" id="PBK61426.1"/>
    </source>
</evidence>
<dbReference type="Proteomes" id="UP000218334">
    <property type="component" value="Unassembled WGS sequence"/>
</dbReference>
<keyword evidence="2" id="KW-1185">Reference proteome</keyword>
<protein>
    <submittedName>
        <fullName evidence="1">Uncharacterized protein</fullName>
    </submittedName>
</protein>
<accession>A0A2H3BEF0</accession>
<evidence type="ECO:0000313" key="2">
    <source>
        <dbReference type="Proteomes" id="UP000218334"/>
    </source>
</evidence>
<organism evidence="1 2">
    <name type="scientific">Armillaria solidipes</name>
    <dbReference type="NCBI Taxonomy" id="1076256"/>
    <lineage>
        <taxon>Eukaryota</taxon>
        <taxon>Fungi</taxon>
        <taxon>Dikarya</taxon>
        <taxon>Basidiomycota</taxon>
        <taxon>Agaricomycotina</taxon>
        <taxon>Agaricomycetes</taxon>
        <taxon>Agaricomycetidae</taxon>
        <taxon>Agaricales</taxon>
        <taxon>Marasmiineae</taxon>
        <taxon>Physalacriaceae</taxon>
        <taxon>Armillaria</taxon>
    </lineage>
</organism>
<name>A0A2H3BEF0_9AGAR</name>
<dbReference type="EMBL" id="KZ293476">
    <property type="protein sequence ID" value="PBK61426.1"/>
    <property type="molecule type" value="Genomic_DNA"/>
</dbReference>
<dbReference type="AlphaFoldDB" id="A0A2H3BEF0"/>
<sequence length="135" mass="14026">MMARGRIVDRGGHDAGMEMVWTSHETASSWGITDNGIIFGGLKNKSAPKMQPVGALVEQGGGNVRGMGMMAAVVGRDIGTVVSSHCRHRLSDLENGDLLKTGLVEVAVQWGGIDVAARGESAAVGQHGTTVVLDC</sequence>
<reference evidence="2" key="1">
    <citation type="journal article" date="2017" name="Nat. Ecol. Evol.">
        <title>Genome expansion and lineage-specific genetic innovations in the forest pathogenic fungi Armillaria.</title>
        <authorList>
            <person name="Sipos G."/>
            <person name="Prasanna A.N."/>
            <person name="Walter M.C."/>
            <person name="O'Connor E."/>
            <person name="Balint B."/>
            <person name="Krizsan K."/>
            <person name="Kiss B."/>
            <person name="Hess J."/>
            <person name="Varga T."/>
            <person name="Slot J."/>
            <person name="Riley R."/>
            <person name="Boka B."/>
            <person name="Rigling D."/>
            <person name="Barry K."/>
            <person name="Lee J."/>
            <person name="Mihaltcheva S."/>
            <person name="LaButti K."/>
            <person name="Lipzen A."/>
            <person name="Waldron R."/>
            <person name="Moloney N.M."/>
            <person name="Sperisen C."/>
            <person name="Kredics L."/>
            <person name="Vagvoelgyi C."/>
            <person name="Patrignani A."/>
            <person name="Fitzpatrick D."/>
            <person name="Nagy I."/>
            <person name="Doyle S."/>
            <person name="Anderson J.B."/>
            <person name="Grigoriev I.V."/>
            <person name="Gueldener U."/>
            <person name="Muensterkoetter M."/>
            <person name="Nagy L.G."/>
        </authorList>
    </citation>
    <scope>NUCLEOTIDE SEQUENCE [LARGE SCALE GENOMIC DNA]</scope>
    <source>
        <strain evidence="2">28-4</strain>
    </source>
</reference>
<gene>
    <name evidence="1" type="ORF">ARMSODRAFT_665322</name>
</gene>